<evidence type="ECO:0000313" key="2">
    <source>
        <dbReference type="EMBL" id="KAH7957538.1"/>
    </source>
</evidence>
<reference evidence="2" key="2">
    <citation type="submission" date="2021-09" db="EMBL/GenBank/DDBJ databases">
        <authorList>
            <person name="Jia N."/>
            <person name="Wang J."/>
            <person name="Shi W."/>
            <person name="Du L."/>
            <person name="Sun Y."/>
            <person name="Zhan W."/>
            <person name="Jiang J."/>
            <person name="Wang Q."/>
            <person name="Zhang B."/>
            <person name="Ji P."/>
            <person name="Sakyi L.B."/>
            <person name="Cui X."/>
            <person name="Yuan T."/>
            <person name="Jiang B."/>
            <person name="Yang W."/>
            <person name="Lam T.T.-Y."/>
            <person name="Chang Q."/>
            <person name="Ding S."/>
            <person name="Wang X."/>
            <person name="Zhu J."/>
            <person name="Ruan X."/>
            <person name="Zhao L."/>
            <person name="Wei J."/>
            <person name="Que T."/>
            <person name="Du C."/>
            <person name="Cheng J."/>
            <person name="Dai P."/>
            <person name="Han X."/>
            <person name="Huang E."/>
            <person name="Gao Y."/>
            <person name="Liu J."/>
            <person name="Shao H."/>
            <person name="Ye R."/>
            <person name="Li L."/>
            <person name="Wei W."/>
            <person name="Wang X."/>
            <person name="Wang C."/>
            <person name="Huo Q."/>
            <person name="Li W."/>
            <person name="Guo W."/>
            <person name="Chen H."/>
            <person name="Chen S."/>
            <person name="Zhou L."/>
            <person name="Zhou L."/>
            <person name="Ni X."/>
            <person name="Tian J."/>
            <person name="Zhou Y."/>
            <person name="Sheng Y."/>
            <person name="Liu T."/>
            <person name="Pan Y."/>
            <person name="Xia L."/>
            <person name="Li J."/>
            <person name="Zhao F."/>
            <person name="Cao W."/>
        </authorList>
    </citation>
    <scope>NUCLEOTIDE SEQUENCE</scope>
    <source>
        <strain evidence="2">Rsan-2018</strain>
        <tissue evidence="2">Larvae</tissue>
    </source>
</reference>
<dbReference type="InterPro" id="IPR000718">
    <property type="entry name" value="Peptidase_M13"/>
</dbReference>
<dbReference type="EMBL" id="JABSTV010001250">
    <property type="protein sequence ID" value="KAH7957538.1"/>
    <property type="molecule type" value="Genomic_DNA"/>
</dbReference>
<evidence type="ECO:0000259" key="1">
    <source>
        <dbReference type="Pfam" id="PF01431"/>
    </source>
</evidence>
<protein>
    <recommendedName>
        <fullName evidence="1">Peptidase M13 C-terminal domain-containing protein</fullName>
    </recommendedName>
</protein>
<dbReference type="Gene3D" id="3.40.390.10">
    <property type="entry name" value="Collagenase (Catalytic Domain)"/>
    <property type="match status" value="2"/>
</dbReference>
<comment type="caution">
    <text evidence="2">The sequence shown here is derived from an EMBL/GenBank/DDBJ whole genome shotgun (WGS) entry which is preliminary data.</text>
</comment>
<evidence type="ECO:0000313" key="3">
    <source>
        <dbReference type="Proteomes" id="UP000821837"/>
    </source>
</evidence>
<dbReference type="GO" id="GO:0004222">
    <property type="term" value="F:metalloendopeptidase activity"/>
    <property type="evidence" value="ECO:0007669"/>
    <property type="project" value="InterPro"/>
</dbReference>
<dbReference type="AlphaFoldDB" id="A0A9D4PXM8"/>
<dbReference type="InterPro" id="IPR018497">
    <property type="entry name" value="Peptidase_M13_C"/>
</dbReference>
<dbReference type="VEuPathDB" id="VectorBase:RSAN_052637"/>
<dbReference type="Proteomes" id="UP000821837">
    <property type="component" value="Unassembled WGS sequence"/>
</dbReference>
<proteinExistence type="predicted"/>
<name>A0A9D4PXM8_RHISA</name>
<sequence>MQEIKSTTQFKTPAEAPVLRLEWANFISKYTNGTYTRVDKIQHDIAATELIKKLYYDRNIGRNGLRYLVAWSIFRQLINFTDPYMLRGDDTAEDACFKHIRTVMNLAIVSHYFQSVVPPRMVYQAKRIVSRIRNAFQNTLESSSYLTRNIRENIINEMLNIKVFIGSPGRRLDPVFVEEMFKPLPDAPQDRLFPTWIKARGLYYQYYWKDRTSALYDEEHVGGYSNGVVGGVVLPTGNLGRPIMYQYGPAGLNYGGLGWEGELNSFTDSENICDLAGTKLAYKAFASLPPKYRDVKLVGLNMTSEQLFFVNYCVSLCAHRSDTGSQYAPFRKRCIVPLRNMPEFSRAFGCAEGTLMNPQEKCSIW</sequence>
<dbReference type="GO" id="GO:0005886">
    <property type="term" value="C:plasma membrane"/>
    <property type="evidence" value="ECO:0007669"/>
    <property type="project" value="TreeGrafter"/>
</dbReference>
<dbReference type="VEuPathDB" id="VectorBase:RSAN_055534"/>
<dbReference type="PANTHER" id="PTHR11733">
    <property type="entry name" value="ZINC METALLOPROTEASE FAMILY M13 NEPRILYSIN-RELATED"/>
    <property type="match status" value="1"/>
</dbReference>
<organism evidence="2 3">
    <name type="scientific">Rhipicephalus sanguineus</name>
    <name type="common">Brown dog tick</name>
    <name type="synonym">Ixodes sanguineus</name>
    <dbReference type="NCBI Taxonomy" id="34632"/>
    <lineage>
        <taxon>Eukaryota</taxon>
        <taxon>Metazoa</taxon>
        <taxon>Ecdysozoa</taxon>
        <taxon>Arthropoda</taxon>
        <taxon>Chelicerata</taxon>
        <taxon>Arachnida</taxon>
        <taxon>Acari</taxon>
        <taxon>Parasitiformes</taxon>
        <taxon>Ixodida</taxon>
        <taxon>Ixodoidea</taxon>
        <taxon>Ixodidae</taxon>
        <taxon>Rhipicephalinae</taxon>
        <taxon>Rhipicephalus</taxon>
        <taxon>Rhipicephalus</taxon>
    </lineage>
</organism>
<dbReference type="Gene3D" id="1.10.1380.10">
    <property type="entry name" value="Neutral endopeptidase , domain2"/>
    <property type="match status" value="1"/>
</dbReference>
<dbReference type="InterPro" id="IPR042089">
    <property type="entry name" value="Peptidase_M13_dom_2"/>
</dbReference>
<feature type="domain" description="Peptidase M13 C-terminal" evidence="1">
    <location>
        <begin position="265"/>
        <end position="364"/>
    </location>
</feature>
<accession>A0A9D4PXM8</accession>
<dbReference type="PANTHER" id="PTHR11733:SF241">
    <property type="entry name" value="GH26575P-RELATED"/>
    <property type="match status" value="1"/>
</dbReference>
<dbReference type="GO" id="GO:0016485">
    <property type="term" value="P:protein processing"/>
    <property type="evidence" value="ECO:0007669"/>
    <property type="project" value="TreeGrafter"/>
</dbReference>
<reference evidence="2" key="1">
    <citation type="journal article" date="2020" name="Cell">
        <title>Large-Scale Comparative Analyses of Tick Genomes Elucidate Their Genetic Diversity and Vector Capacities.</title>
        <authorList>
            <consortium name="Tick Genome and Microbiome Consortium (TIGMIC)"/>
            <person name="Jia N."/>
            <person name="Wang J."/>
            <person name="Shi W."/>
            <person name="Du L."/>
            <person name="Sun Y."/>
            <person name="Zhan W."/>
            <person name="Jiang J.F."/>
            <person name="Wang Q."/>
            <person name="Zhang B."/>
            <person name="Ji P."/>
            <person name="Bell-Sakyi L."/>
            <person name="Cui X.M."/>
            <person name="Yuan T.T."/>
            <person name="Jiang B.G."/>
            <person name="Yang W.F."/>
            <person name="Lam T.T."/>
            <person name="Chang Q.C."/>
            <person name="Ding S.J."/>
            <person name="Wang X.J."/>
            <person name="Zhu J.G."/>
            <person name="Ruan X.D."/>
            <person name="Zhao L."/>
            <person name="Wei J.T."/>
            <person name="Ye R.Z."/>
            <person name="Que T.C."/>
            <person name="Du C.H."/>
            <person name="Zhou Y.H."/>
            <person name="Cheng J.X."/>
            <person name="Dai P.F."/>
            <person name="Guo W.B."/>
            <person name="Han X.H."/>
            <person name="Huang E.J."/>
            <person name="Li L.F."/>
            <person name="Wei W."/>
            <person name="Gao Y.C."/>
            <person name="Liu J.Z."/>
            <person name="Shao H.Z."/>
            <person name="Wang X."/>
            <person name="Wang C.C."/>
            <person name="Yang T.C."/>
            <person name="Huo Q.B."/>
            <person name="Li W."/>
            <person name="Chen H.Y."/>
            <person name="Chen S.E."/>
            <person name="Zhou L.G."/>
            <person name="Ni X.B."/>
            <person name="Tian J.H."/>
            <person name="Sheng Y."/>
            <person name="Liu T."/>
            <person name="Pan Y.S."/>
            <person name="Xia L.Y."/>
            <person name="Li J."/>
            <person name="Zhao F."/>
            <person name="Cao W.C."/>
        </authorList>
    </citation>
    <scope>NUCLEOTIDE SEQUENCE</scope>
    <source>
        <strain evidence="2">Rsan-2018</strain>
    </source>
</reference>
<dbReference type="Pfam" id="PF01431">
    <property type="entry name" value="Peptidase_M13"/>
    <property type="match status" value="1"/>
</dbReference>
<dbReference type="InterPro" id="IPR024079">
    <property type="entry name" value="MetalloPept_cat_dom_sf"/>
</dbReference>
<dbReference type="PROSITE" id="PS51885">
    <property type="entry name" value="NEPRILYSIN"/>
    <property type="match status" value="1"/>
</dbReference>
<gene>
    <name evidence="2" type="ORF">HPB52_020003</name>
</gene>
<keyword evidence="3" id="KW-1185">Reference proteome</keyword>
<dbReference type="SUPFAM" id="SSF55486">
    <property type="entry name" value="Metalloproteases ('zincins'), catalytic domain"/>
    <property type="match status" value="1"/>
</dbReference>